<keyword evidence="3" id="KW-1003">Cell membrane</keyword>
<evidence type="ECO:0000256" key="5">
    <source>
        <dbReference type="ARBA" id="ARBA00022891"/>
    </source>
</evidence>
<keyword evidence="9" id="KW-0449">Lipoprotein</keyword>
<dbReference type="FunFam" id="2.120.10.30:FF:000067">
    <property type="entry name" value="HHIP-like 1"/>
    <property type="match status" value="1"/>
</dbReference>
<evidence type="ECO:0000256" key="7">
    <source>
        <dbReference type="ARBA" id="ARBA00023136"/>
    </source>
</evidence>
<proteinExistence type="inferred from homology"/>
<evidence type="ECO:0000259" key="12">
    <source>
        <dbReference type="Pfam" id="PF07995"/>
    </source>
</evidence>
<accession>A0A438HD88</accession>
<evidence type="ECO:0000256" key="8">
    <source>
        <dbReference type="ARBA" id="ARBA00023180"/>
    </source>
</evidence>
<protein>
    <submittedName>
        <fullName evidence="13">HIPL1 protein</fullName>
    </submittedName>
</protein>
<keyword evidence="5" id="KW-0634">PQQ</keyword>
<keyword evidence="4 11" id="KW-0732">Signal</keyword>
<gene>
    <name evidence="13" type="primary">HIPL1_0</name>
    <name evidence="13" type="ORF">CK203_049032</name>
</gene>
<reference evidence="13 14" key="1">
    <citation type="journal article" date="2018" name="PLoS Genet.">
        <title>Population sequencing reveals clonal diversity and ancestral inbreeding in the grapevine cultivar Chardonnay.</title>
        <authorList>
            <person name="Roach M.J."/>
            <person name="Johnson D.L."/>
            <person name="Bohlmann J."/>
            <person name="van Vuuren H.J."/>
            <person name="Jones S.J."/>
            <person name="Pretorius I.S."/>
            <person name="Schmidt S.A."/>
            <person name="Borneman A.R."/>
        </authorList>
    </citation>
    <scope>NUCLEOTIDE SEQUENCE [LARGE SCALE GENOMIC DNA]</scope>
    <source>
        <strain evidence="14">cv. Chardonnay</strain>
        <tissue evidence="13">Leaf</tissue>
    </source>
</reference>
<evidence type="ECO:0000256" key="10">
    <source>
        <dbReference type="ARBA" id="ARBA00061483"/>
    </source>
</evidence>
<evidence type="ECO:0000256" key="6">
    <source>
        <dbReference type="ARBA" id="ARBA00023002"/>
    </source>
</evidence>
<comment type="caution">
    <text evidence="13">The sequence shown here is derived from an EMBL/GenBank/DDBJ whole genome shotgun (WGS) entry which is preliminary data.</text>
</comment>
<keyword evidence="7" id="KW-0472">Membrane</keyword>
<evidence type="ECO:0000256" key="1">
    <source>
        <dbReference type="ARBA" id="ARBA00001931"/>
    </source>
</evidence>
<evidence type="ECO:0000313" key="14">
    <source>
        <dbReference type="Proteomes" id="UP000288805"/>
    </source>
</evidence>
<comment type="similarity">
    <text evidence="10">Belongs to the PQQ oxidoreductase GdhB family.</text>
</comment>
<evidence type="ECO:0000256" key="11">
    <source>
        <dbReference type="SAM" id="SignalP"/>
    </source>
</evidence>
<dbReference type="Gene3D" id="2.120.10.30">
    <property type="entry name" value="TolB, C-terminal domain"/>
    <property type="match status" value="1"/>
</dbReference>
<dbReference type="PANTHER" id="PTHR19328">
    <property type="entry name" value="HEDGEHOG-INTERACTING PROTEIN"/>
    <property type="match status" value="1"/>
</dbReference>
<sequence length="702" mass="75783">MVGSLTNLFLFYQILLGLLLLLPCPSSSLPLCTDLRAPLVPKKPLAFCPYNGSVCCDSAKDLQLQKQFQAMNISDEGCASLMKSILCATCDPFSAELFKVQSGPRPVPVLCNSTDSGNSSMSKQSTSSFCSNVWDECQNVFISNSPFAPSLQGRGGVSVNSSASKLTELWQSKSVFCDAFGGSSDNGSICFDGEAVSLENTETIVPPKGMCLEKISNGSYINMVAHPDGSNRAFFSSQAGKIWLASVPEQGSGGTLELDESDPFVDITDLVLSDPRAGMMGMAFHPNFAHNGRFFASYNCDKVQSPVCSGRCSCNSDVNCDPSKIDPSSGVQPCQYHAVVAEFTANGTASDPSSATSAKPSEMRRIFTMGLPFTSDHGGQILFGPADGYLYLMMGDGGSKGDPYNFAQNKKSLLGKIMRLDIDNIPSGEEIDELGLWGNYSVPRDNPYSEDKELEPEIWALGLRNPWRCSFDSERPEYFLCGDVGQDQYEEVDIITKGGNYGWRVYEGPLLFTPEQTPGGNTSANSINPIFPILGYKHSDVNPKLGSAAMSGGYFYRSMTDPCMYGSYLYGDLYASYIWAAAERPEGSGNFTGTSIPFSCASDSPIQCGSVPESSLPALGYIYSFAEDNRKDIFILTSNGVFRVVRPSRCNYTCSKETVTAASPSPPSPSPPTSNYANQLTGADKELLLFLSSLLLLLGYIF</sequence>
<keyword evidence="6" id="KW-0560">Oxidoreductase</keyword>
<evidence type="ECO:0000256" key="2">
    <source>
        <dbReference type="ARBA" id="ARBA00004193"/>
    </source>
</evidence>
<dbReference type="InterPro" id="IPR011042">
    <property type="entry name" value="6-blade_b-propeller_TolB-like"/>
</dbReference>
<dbReference type="InterPro" id="IPR012938">
    <property type="entry name" value="Glc/Sorbosone_DH"/>
</dbReference>
<feature type="domain" description="Glucose/Sorbosone dehydrogenase" evidence="12">
    <location>
        <begin position="266"/>
        <end position="579"/>
    </location>
</feature>
<dbReference type="GO" id="GO:0005886">
    <property type="term" value="C:plasma membrane"/>
    <property type="evidence" value="ECO:0007669"/>
    <property type="project" value="UniProtKB-SubCell"/>
</dbReference>
<evidence type="ECO:0000313" key="13">
    <source>
        <dbReference type="EMBL" id="RVW82423.1"/>
    </source>
</evidence>
<feature type="signal peptide" evidence="11">
    <location>
        <begin position="1"/>
        <end position="28"/>
    </location>
</feature>
<dbReference type="GO" id="GO:0016491">
    <property type="term" value="F:oxidoreductase activity"/>
    <property type="evidence" value="ECO:0007669"/>
    <property type="project" value="UniProtKB-KW"/>
</dbReference>
<feature type="chain" id="PRO_5019194699" evidence="11">
    <location>
        <begin position="29"/>
        <end position="702"/>
    </location>
</feature>
<evidence type="ECO:0000256" key="4">
    <source>
        <dbReference type="ARBA" id="ARBA00022729"/>
    </source>
</evidence>
<comment type="subcellular location">
    <subcellularLocation>
        <location evidence="2">Cell membrane</location>
        <topology evidence="2">Lipid-anchor</topology>
    </subcellularLocation>
</comment>
<dbReference type="EMBL" id="QGNW01000240">
    <property type="protein sequence ID" value="RVW82423.1"/>
    <property type="molecule type" value="Genomic_DNA"/>
</dbReference>
<name>A0A438HD88_VITVI</name>
<organism evidence="13 14">
    <name type="scientific">Vitis vinifera</name>
    <name type="common">Grape</name>
    <dbReference type="NCBI Taxonomy" id="29760"/>
    <lineage>
        <taxon>Eukaryota</taxon>
        <taxon>Viridiplantae</taxon>
        <taxon>Streptophyta</taxon>
        <taxon>Embryophyta</taxon>
        <taxon>Tracheophyta</taxon>
        <taxon>Spermatophyta</taxon>
        <taxon>Magnoliopsida</taxon>
        <taxon>eudicotyledons</taxon>
        <taxon>Gunneridae</taxon>
        <taxon>Pentapetalae</taxon>
        <taxon>rosids</taxon>
        <taxon>Vitales</taxon>
        <taxon>Vitaceae</taxon>
        <taxon>Viteae</taxon>
        <taxon>Vitis</taxon>
    </lineage>
</organism>
<evidence type="ECO:0000256" key="9">
    <source>
        <dbReference type="ARBA" id="ARBA00023288"/>
    </source>
</evidence>
<dbReference type="AlphaFoldDB" id="A0A438HD88"/>
<dbReference type="SUPFAM" id="SSF50952">
    <property type="entry name" value="Soluble quinoprotein glucose dehydrogenase"/>
    <property type="match status" value="1"/>
</dbReference>
<evidence type="ECO:0000256" key="3">
    <source>
        <dbReference type="ARBA" id="ARBA00022475"/>
    </source>
</evidence>
<dbReference type="PANTHER" id="PTHR19328:SF60">
    <property type="entry name" value="HIPL1 PROTEIN-LIKE"/>
    <property type="match status" value="1"/>
</dbReference>
<keyword evidence="8" id="KW-0325">Glycoprotein</keyword>
<comment type="cofactor">
    <cofactor evidence="1">
        <name>pyrroloquinoline quinone</name>
        <dbReference type="ChEBI" id="CHEBI:58442"/>
    </cofactor>
</comment>
<dbReference type="Proteomes" id="UP000288805">
    <property type="component" value="Unassembled WGS sequence"/>
</dbReference>
<dbReference type="InterPro" id="IPR011041">
    <property type="entry name" value="Quinoprot_gluc/sorb_DH_b-prop"/>
</dbReference>
<dbReference type="Pfam" id="PF07995">
    <property type="entry name" value="GSDH"/>
    <property type="match status" value="1"/>
</dbReference>